<feature type="region of interest" description="Disordered" evidence="4">
    <location>
        <begin position="1414"/>
        <end position="1452"/>
    </location>
</feature>
<feature type="coiled-coil region" evidence="3">
    <location>
        <begin position="910"/>
        <end position="1000"/>
    </location>
</feature>
<dbReference type="EMBL" id="BKCP01004417">
    <property type="protein sequence ID" value="GER31049.1"/>
    <property type="molecule type" value="Genomic_DNA"/>
</dbReference>
<feature type="coiled-coil region" evidence="3">
    <location>
        <begin position="788"/>
        <end position="822"/>
    </location>
</feature>
<dbReference type="InterPro" id="IPR051861">
    <property type="entry name" value="NET_actin-binding_domain"/>
</dbReference>
<feature type="coiled-coil region" evidence="3">
    <location>
        <begin position="686"/>
        <end position="762"/>
    </location>
</feature>
<feature type="domain" description="NAB" evidence="5">
    <location>
        <begin position="13"/>
        <end position="95"/>
    </location>
</feature>
<comment type="caution">
    <text evidence="6">The sequence shown here is derived from an EMBL/GenBank/DDBJ whole genome shotgun (WGS) entry which is preliminary data.</text>
</comment>
<feature type="compositionally biased region" description="Low complexity" evidence="4">
    <location>
        <begin position="1701"/>
        <end position="1722"/>
    </location>
</feature>
<dbReference type="SUPFAM" id="SSF57997">
    <property type="entry name" value="Tropomyosin"/>
    <property type="match status" value="2"/>
</dbReference>
<dbReference type="PROSITE" id="PS51774">
    <property type="entry name" value="NAB"/>
    <property type="match status" value="1"/>
</dbReference>
<proteinExistence type="inferred from homology"/>
<dbReference type="Gene3D" id="1.20.5.170">
    <property type="match status" value="1"/>
</dbReference>
<feature type="coiled-coil region" evidence="3">
    <location>
        <begin position="1548"/>
        <end position="1590"/>
    </location>
</feature>
<dbReference type="GO" id="GO:0005886">
    <property type="term" value="C:plasma membrane"/>
    <property type="evidence" value="ECO:0007669"/>
    <property type="project" value="TreeGrafter"/>
</dbReference>
<feature type="compositionally biased region" description="Polar residues" evidence="4">
    <location>
        <begin position="1381"/>
        <end position="1390"/>
    </location>
</feature>
<dbReference type="Pfam" id="PF07765">
    <property type="entry name" value="KIP1"/>
    <property type="match status" value="1"/>
</dbReference>
<feature type="compositionally biased region" description="Basic residues" evidence="4">
    <location>
        <begin position="1421"/>
        <end position="1432"/>
    </location>
</feature>
<dbReference type="GO" id="GO:0051015">
    <property type="term" value="F:actin filament binding"/>
    <property type="evidence" value="ECO:0007669"/>
    <property type="project" value="TreeGrafter"/>
</dbReference>
<protein>
    <submittedName>
        <fullName evidence="6">Kinase interacting family protein</fullName>
    </submittedName>
</protein>
<dbReference type="PANTHER" id="PTHR32258">
    <property type="entry name" value="PROTEIN NETWORKED 4A"/>
    <property type="match status" value="1"/>
</dbReference>
<evidence type="ECO:0000259" key="5">
    <source>
        <dbReference type="PROSITE" id="PS51774"/>
    </source>
</evidence>
<keyword evidence="6" id="KW-0808">Transferase</keyword>
<evidence type="ECO:0000256" key="1">
    <source>
        <dbReference type="ARBA" id="ARBA00023054"/>
    </source>
</evidence>
<feature type="region of interest" description="Disordered" evidence="4">
    <location>
        <begin position="1365"/>
        <end position="1394"/>
    </location>
</feature>
<feature type="coiled-coil region" evidence="3">
    <location>
        <begin position="1134"/>
        <end position="1245"/>
    </location>
</feature>
<gene>
    <name evidence="6" type="ORF">STAS_07023</name>
</gene>
<keyword evidence="7" id="KW-1185">Reference proteome</keyword>
<organism evidence="6 7">
    <name type="scientific">Striga asiatica</name>
    <name type="common">Asiatic witchweed</name>
    <name type="synonym">Buchnera asiatica</name>
    <dbReference type="NCBI Taxonomy" id="4170"/>
    <lineage>
        <taxon>Eukaryota</taxon>
        <taxon>Viridiplantae</taxon>
        <taxon>Streptophyta</taxon>
        <taxon>Embryophyta</taxon>
        <taxon>Tracheophyta</taxon>
        <taxon>Spermatophyta</taxon>
        <taxon>Magnoliopsida</taxon>
        <taxon>eudicotyledons</taxon>
        <taxon>Gunneridae</taxon>
        <taxon>Pentapetalae</taxon>
        <taxon>asterids</taxon>
        <taxon>lamiids</taxon>
        <taxon>Lamiales</taxon>
        <taxon>Orobanchaceae</taxon>
        <taxon>Buchnereae</taxon>
        <taxon>Striga</taxon>
    </lineage>
</organism>
<keyword evidence="6" id="KW-0418">Kinase</keyword>
<evidence type="ECO:0000313" key="6">
    <source>
        <dbReference type="EMBL" id="GER31049.1"/>
    </source>
</evidence>
<feature type="coiled-coil region" evidence="3">
    <location>
        <begin position="473"/>
        <end position="570"/>
    </location>
</feature>
<feature type="non-terminal residue" evidence="6">
    <location>
        <position position="1722"/>
    </location>
</feature>
<evidence type="ECO:0000256" key="2">
    <source>
        <dbReference type="ARBA" id="ARBA00038006"/>
    </source>
</evidence>
<reference evidence="7" key="1">
    <citation type="journal article" date="2019" name="Curr. Biol.">
        <title>Genome Sequence of Striga asiatica Provides Insight into the Evolution of Plant Parasitism.</title>
        <authorList>
            <person name="Yoshida S."/>
            <person name="Kim S."/>
            <person name="Wafula E.K."/>
            <person name="Tanskanen J."/>
            <person name="Kim Y.M."/>
            <person name="Honaas L."/>
            <person name="Yang Z."/>
            <person name="Spallek T."/>
            <person name="Conn C.E."/>
            <person name="Ichihashi Y."/>
            <person name="Cheong K."/>
            <person name="Cui S."/>
            <person name="Der J.P."/>
            <person name="Gundlach H."/>
            <person name="Jiao Y."/>
            <person name="Hori C."/>
            <person name="Ishida J.K."/>
            <person name="Kasahara H."/>
            <person name="Kiba T."/>
            <person name="Kim M.S."/>
            <person name="Koo N."/>
            <person name="Laohavisit A."/>
            <person name="Lee Y.H."/>
            <person name="Lumba S."/>
            <person name="McCourt P."/>
            <person name="Mortimer J.C."/>
            <person name="Mutuku J.M."/>
            <person name="Nomura T."/>
            <person name="Sasaki-Sekimoto Y."/>
            <person name="Seto Y."/>
            <person name="Wang Y."/>
            <person name="Wakatake T."/>
            <person name="Sakakibara H."/>
            <person name="Demura T."/>
            <person name="Yamaguchi S."/>
            <person name="Yoneyama K."/>
            <person name="Manabe R.I."/>
            <person name="Nelson D.C."/>
            <person name="Schulman A.H."/>
            <person name="Timko M.P."/>
            <person name="dePamphilis C.W."/>
            <person name="Choi D."/>
            <person name="Shirasu K."/>
        </authorList>
    </citation>
    <scope>NUCLEOTIDE SEQUENCE [LARGE SCALE GENOMIC DNA]</scope>
    <source>
        <strain evidence="7">cv. UVA1</strain>
    </source>
</reference>
<evidence type="ECO:0000256" key="4">
    <source>
        <dbReference type="SAM" id="MobiDB-lite"/>
    </source>
</evidence>
<evidence type="ECO:0000256" key="3">
    <source>
        <dbReference type="SAM" id="Coils"/>
    </source>
</evidence>
<dbReference type="Proteomes" id="UP000325081">
    <property type="component" value="Unassembled WGS sequence"/>
</dbReference>
<name>A0A5A7PE32_STRAF</name>
<dbReference type="GO" id="GO:0016301">
    <property type="term" value="F:kinase activity"/>
    <property type="evidence" value="ECO:0007669"/>
    <property type="project" value="UniProtKB-KW"/>
</dbReference>
<accession>A0A5A7PE32</accession>
<sequence>MAALSHSESGRKYSWWWDSHISPKNSKWLQDNLTDMDAKVKSMIKLIEEDADADSFARRAEMYYKQRPELMRLVEEFYRAYRALAERYNHATCELRHAHRALSRAFPHHIPPPDLADSFSPSRPPDSKFPVRALFQNDENDLANEVFPESPNESRSLEVILAREAEQARKVEREARDLKKALFNVKAEKEDVLVKYRECMEKLSIMEVGLDNAEKNAKRLDEKAGRAEIEVQTLKEALVQLEVEKNARLIEHEQFLHKIADLEKGLDMRAVEAESKARALMDDVSKLEVEKEAVLRKYEACLGKISALEDIVCITENKERLLREKAEAAENEVAGLKRALADLNNERDASALQYECCLEKISKLEKELSCAKEVIECLNSDVSVRNAKLETAEENCKFLERSNLSLKTEAEDLAKSVAMKDRELFNKQVELENLTTRLRDENFRCAEIEGTLQSLQNLHARCQDDQKTLKVDLDNVLQTLKDVEANKGFLEEEVQHIRDENRSLTEKKMCFAVSVENMKNDILGLREIKERLEKEVSDHVDISDSLQKEIMSLKEELKRLNGSYQAIIEQVEVAGLSPNCFGTSIKSLRDENSNLTQISEMGANENAILLEKLESMQELLNEKVISENYLLDMKTELESSQQVTKALQESCQLLEGEKAALVAEKATIISQLETITETMHKLLEKNAIIENSLSAAKVELEGLREKSKGLEEICELLKNERSFLMRERSTLASKLDSVERRLKAMEKRYNGLEKKCVDLEKEKYAFHCQVEELKASMNFEKQEWTSSKIQSETKLARLKDKIRLLQEENSRKKKEFEDELEKSLKAQFEMSTLQKIIKDMEEKNCSLVVECQKHVEASKLAEKVISELESESLEQQVESEILLDEIGQLRLSMYEIFRVLETTPTCEREIDNEQALVHRILENIEDLKSSVMRREDDKELLLVENSVLLTLLKQLESKGVEIESQKVFLEKEFKTMVGNLEMAKIEIDKILDSNRKLKSDANERNWHAAALKAENDNLHKKQVDLHNDYALLKEDYSRVNQDKKDLLKMCCDLKEEKIWLDQHNDTLLIEYLAAGYESAFLSSFGKEKVSEINLLLQDLNRQLEINRRLEQGMSLMTEKVDYQETENLVLKDCVDNLEREMQRMREYNALMEKDNVSVKKSLLRMESKLLDSEVKLEAAENLNLMLFATIDELENDVHSSMQIKENLEKNMLEQSQYNSIQKIEIESLRMVQTNLESELTQLREEIGENIIREQILSSELEERNNEFELWETKASGFYFDLQMLSINEILLKNKLRELAGLYQILENENTSKTSVILEMKGKICSMKNEITELKSQLHAYAPAVAALRNDVTLLENNACLQTKVKSSHNHEPEKHLEAATNPCNKSTSETPPEDDSLAILQNLHTKIKTISKLIEQTNKPMLRRRLSSRKSREKQSSTDETVTPPSRPVRCLARNRPNMHKAHKAKTTKPTIKDIPLDWTSSSRADDKMLELTICDSLMTEKDIILDNLDSPKYNSNNREFDRLEFPRKSTDNEKRILERLSSDEVRLENLRTTVDILRAKLEETGKKWRKSKNADLETVREQLVEAEDTVEYLWEVNGQLVRNIDSCPSPDRKSSPKAREAVRMRRRKVGEQAKRGSERISRLQVELQKIQFVLLRMEEEKKRKSGKVKGVFFRSKSVVLRDFIGKRKKKEQLCACFRPSSSGNGSSIGSGRINLSEPSSK</sequence>
<dbReference type="OrthoDB" id="10255522at2759"/>
<evidence type="ECO:0000313" key="7">
    <source>
        <dbReference type="Proteomes" id="UP000325081"/>
    </source>
</evidence>
<feature type="region of interest" description="Disordered" evidence="4">
    <location>
        <begin position="1699"/>
        <end position="1722"/>
    </location>
</feature>
<feature type="coiled-coil region" evidence="3">
    <location>
        <begin position="161"/>
        <end position="244"/>
    </location>
</feature>
<feature type="compositionally biased region" description="Basic and acidic residues" evidence="4">
    <location>
        <begin position="1368"/>
        <end position="1377"/>
    </location>
</feature>
<keyword evidence="1 3" id="KW-0175">Coiled coil</keyword>
<comment type="similarity">
    <text evidence="2">Belongs to the NET family.</text>
</comment>
<feature type="coiled-coil region" evidence="3">
    <location>
        <begin position="270"/>
        <end position="409"/>
    </location>
</feature>
<dbReference type="InterPro" id="IPR011684">
    <property type="entry name" value="NAB"/>
</dbReference>
<dbReference type="PANTHER" id="PTHR32258:SF6">
    <property type="entry name" value="PROTEIN NETWORKED 1A"/>
    <property type="match status" value="1"/>
</dbReference>